<comment type="caution">
    <text evidence="1">The sequence shown here is derived from an EMBL/GenBank/DDBJ whole genome shotgun (WGS) entry which is preliminary data.</text>
</comment>
<reference evidence="1 2" key="1">
    <citation type="submission" date="2018-07" db="EMBL/GenBank/DDBJ databases">
        <title>Genomic Encyclopedia of Type Strains, Phase IV (KMG-IV): sequencing the most valuable type-strain genomes for metagenomic binning, comparative biology and taxonomic classification.</title>
        <authorList>
            <person name="Goeker M."/>
        </authorList>
    </citation>
    <scope>NUCLEOTIDE SEQUENCE [LARGE SCALE GENOMIC DNA]</scope>
    <source>
        <strain evidence="1 2">DSM 21410</strain>
    </source>
</reference>
<evidence type="ECO:0000313" key="2">
    <source>
        <dbReference type="Proteomes" id="UP000253517"/>
    </source>
</evidence>
<dbReference type="RefSeq" id="WP_037357504.1">
    <property type="nucleotide sequence ID" value="NZ_JBEVAK010000001.1"/>
</dbReference>
<name>A0A369A977_9FLAO</name>
<accession>A0A369A977</accession>
<organism evidence="1 2">
    <name type="scientific">Schleiferia thermophila</name>
    <dbReference type="NCBI Taxonomy" id="884107"/>
    <lineage>
        <taxon>Bacteria</taxon>
        <taxon>Pseudomonadati</taxon>
        <taxon>Bacteroidota</taxon>
        <taxon>Flavobacteriia</taxon>
        <taxon>Flavobacteriales</taxon>
        <taxon>Schleiferiaceae</taxon>
        <taxon>Schleiferia</taxon>
    </lineage>
</organism>
<dbReference type="EMBL" id="QPJS01000002">
    <property type="protein sequence ID" value="RCX03964.1"/>
    <property type="molecule type" value="Genomic_DNA"/>
</dbReference>
<protein>
    <submittedName>
        <fullName evidence="1">Uncharacterized protein</fullName>
    </submittedName>
</protein>
<keyword evidence="2" id="KW-1185">Reference proteome</keyword>
<proteinExistence type="predicted"/>
<sequence>MEWEGVVNGARKGPEMDGNAEIAGHAELCEPVALTQGGPMQWPICGGKEQPEEQRMRAMEACRKTGRRRIVRQLKAATSG</sequence>
<dbReference type="AlphaFoldDB" id="A0A369A977"/>
<dbReference type="Proteomes" id="UP000253517">
    <property type="component" value="Unassembled WGS sequence"/>
</dbReference>
<evidence type="ECO:0000313" key="1">
    <source>
        <dbReference type="EMBL" id="RCX03964.1"/>
    </source>
</evidence>
<gene>
    <name evidence="1" type="ORF">DES35_102423</name>
</gene>